<proteinExistence type="predicted"/>
<evidence type="ECO:0000256" key="1">
    <source>
        <dbReference type="ARBA" id="ARBA00023125"/>
    </source>
</evidence>
<dbReference type="Pfam" id="PF00216">
    <property type="entry name" value="Bac_DNA_binding"/>
    <property type="match status" value="1"/>
</dbReference>
<feature type="compositionally biased region" description="Basic and acidic residues" evidence="2">
    <location>
        <begin position="53"/>
        <end position="73"/>
    </location>
</feature>
<dbReference type="PROSITE" id="PS00045">
    <property type="entry name" value="HISTONE_LIKE"/>
    <property type="match status" value="1"/>
</dbReference>
<dbReference type="SMART" id="SM00411">
    <property type="entry name" value="BHL"/>
    <property type="match status" value="1"/>
</dbReference>
<dbReference type="Gene3D" id="4.10.520.10">
    <property type="entry name" value="IHF-like DNA-binding proteins"/>
    <property type="match status" value="1"/>
</dbReference>
<accession>A0A382RCZ0</accession>
<dbReference type="InterPro" id="IPR010992">
    <property type="entry name" value="IHF-like_DNA-bd_dom_sf"/>
</dbReference>
<dbReference type="InterPro" id="IPR020816">
    <property type="entry name" value="Histone-like_DNA-bd_CS"/>
</dbReference>
<evidence type="ECO:0000256" key="2">
    <source>
        <dbReference type="SAM" id="MobiDB-lite"/>
    </source>
</evidence>
<organism evidence="3">
    <name type="scientific">marine metagenome</name>
    <dbReference type="NCBI Taxonomy" id="408172"/>
    <lineage>
        <taxon>unclassified sequences</taxon>
        <taxon>metagenomes</taxon>
        <taxon>ecological metagenomes</taxon>
    </lineage>
</organism>
<dbReference type="AlphaFoldDB" id="A0A382RCZ0"/>
<reference evidence="3" key="1">
    <citation type="submission" date="2018-05" db="EMBL/GenBank/DDBJ databases">
        <authorList>
            <person name="Lanie J.A."/>
            <person name="Ng W.-L."/>
            <person name="Kazmierczak K.M."/>
            <person name="Andrzejewski T.M."/>
            <person name="Davidsen T.M."/>
            <person name="Wayne K.J."/>
            <person name="Tettelin H."/>
            <person name="Glass J.I."/>
            <person name="Rusch D."/>
            <person name="Podicherti R."/>
            <person name="Tsui H.-C.T."/>
            <person name="Winkler M.E."/>
        </authorList>
    </citation>
    <scope>NUCLEOTIDE SEQUENCE</scope>
</reference>
<dbReference type="NCBIfam" id="NF001222">
    <property type="entry name" value="PRK00199.1"/>
    <property type="match status" value="1"/>
</dbReference>
<dbReference type="PANTHER" id="PTHR33175">
    <property type="entry name" value="DNA-BINDING PROTEIN HU"/>
    <property type="match status" value="1"/>
</dbReference>
<dbReference type="InterPro" id="IPR000119">
    <property type="entry name" value="Hist_DNA-bd"/>
</dbReference>
<name>A0A382RCZ0_9ZZZZ</name>
<dbReference type="SUPFAM" id="SSF47729">
    <property type="entry name" value="IHF-like DNA-binding proteins"/>
    <property type="match status" value="1"/>
</dbReference>
<dbReference type="EMBL" id="UINC01120839">
    <property type="protein sequence ID" value="SVC95573.1"/>
    <property type="molecule type" value="Genomic_DNA"/>
</dbReference>
<feature type="region of interest" description="Disordered" evidence="2">
    <location>
        <begin position="91"/>
        <end position="111"/>
    </location>
</feature>
<protein>
    <recommendedName>
        <fullName evidence="4">Integration host factor subunit beta</fullName>
    </recommendedName>
</protein>
<sequence>MTKAELVEEVSQASDLTKKHSEVIVDTVFQGIINALHRGEKIELRGFGSFRLRQRESRKGRNPKTGDKVDVPPKKVPYFKPGKELKELINQSVDSAPPSAPSVLELGTTSS</sequence>
<gene>
    <name evidence="3" type="ORF">METZ01_LOCUS348427</name>
</gene>
<evidence type="ECO:0000313" key="3">
    <source>
        <dbReference type="EMBL" id="SVC95573.1"/>
    </source>
</evidence>
<feature type="region of interest" description="Disordered" evidence="2">
    <location>
        <begin position="53"/>
        <end position="76"/>
    </location>
</feature>
<dbReference type="CDD" id="cd13836">
    <property type="entry name" value="IHF_B"/>
    <property type="match status" value="1"/>
</dbReference>
<keyword evidence="1" id="KW-0238">DNA-binding</keyword>
<dbReference type="GO" id="GO:0003677">
    <property type="term" value="F:DNA binding"/>
    <property type="evidence" value="ECO:0007669"/>
    <property type="project" value="UniProtKB-KW"/>
</dbReference>
<dbReference type="PANTHER" id="PTHR33175:SF3">
    <property type="entry name" value="DNA-BINDING PROTEIN HU-BETA"/>
    <property type="match status" value="1"/>
</dbReference>
<evidence type="ECO:0008006" key="4">
    <source>
        <dbReference type="Google" id="ProtNLM"/>
    </source>
</evidence>
<dbReference type="GO" id="GO:0030527">
    <property type="term" value="F:structural constituent of chromatin"/>
    <property type="evidence" value="ECO:0007669"/>
    <property type="project" value="InterPro"/>
</dbReference>
<dbReference type="GO" id="GO:0005829">
    <property type="term" value="C:cytosol"/>
    <property type="evidence" value="ECO:0007669"/>
    <property type="project" value="TreeGrafter"/>
</dbReference>
<dbReference type="PRINTS" id="PR01727">
    <property type="entry name" value="DNABINDINGHU"/>
</dbReference>